<gene>
    <name evidence="2" type="ORF">OA86_08250</name>
</gene>
<keyword evidence="1" id="KW-0472">Membrane</keyword>
<dbReference type="AlphaFoldDB" id="A0A0C1D5N6"/>
<evidence type="ECO:0000313" key="3">
    <source>
        <dbReference type="Proteomes" id="UP000031473"/>
    </source>
</evidence>
<dbReference type="OrthoDB" id="5524812at2"/>
<keyword evidence="1" id="KW-0812">Transmembrane</keyword>
<reference evidence="2 3" key="1">
    <citation type="submission" date="2014-10" db="EMBL/GenBank/DDBJ databases">
        <title>Kaistella jeonii genome.</title>
        <authorList>
            <person name="Clayton J.T."/>
            <person name="Newman J.D."/>
        </authorList>
    </citation>
    <scope>NUCLEOTIDE SEQUENCE [LARGE SCALE GENOMIC DNA]</scope>
    <source>
        <strain evidence="2 3">DSM 17048</strain>
    </source>
</reference>
<feature type="transmembrane region" description="Helical" evidence="1">
    <location>
        <begin position="152"/>
        <end position="174"/>
    </location>
</feature>
<evidence type="ECO:0000256" key="1">
    <source>
        <dbReference type="SAM" id="Phobius"/>
    </source>
</evidence>
<feature type="transmembrane region" description="Helical" evidence="1">
    <location>
        <begin position="60"/>
        <end position="77"/>
    </location>
</feature>
<comment type="caution">
    <text evidence="2">The sequence shown here is derived from an EMBL/GenBank/DDBJ whole genome shotgun (WGS) entry which is preliminary data.</text>
</comment>
<accession>A0A0C1D5N6</accession>
<feature type="transmembrane region" description="Helical" evidence="1">
    <location>
        <begin position="82"/>
        <end position="101"/>
    </location>
</feature>
<dbReference type="RefSeq" id="WP_039351599.1">
    <property type="nucleotide sequence ID" value="NZ_FOLA01000004.1"/>
</dbReference>
<evidence type="ECO:0000313" key="2">
    <source>
        <dbReference type="EMBL" id="KIA89055.1"/>
    </source>
</evidence>
<keyword evidence="1" id="KW-1133">Transmembrane helix</keyword>
<protein>
    <submittedName>
        <fullName evidence="2">DoxX family protein</fullName>
    </submittedName>
</protein>
<proteinExistence type="predicted"/>
<feature type="transmembrane region" description="Helical" evidence="1">
    <location>
        <begin position="180"/>
        <end position="201"/>
    </location>
</feature>
<dbReference type="Proteomes" id="UP000031473">
    <property type="component" value="Unassembled WGS sequence"/>
</dbReference>
<organism evidence="2 3">
    <name type="scientific">Kaistella jeonii</name>
    <dbReference type="NCBI Taxonomy" id="266749"/>
    <lineage>
        <taxon>Bacteria</taxon>
        <taxon>Pseudomonadati</taxon>
        <taxon>Bacteroidota</taxon>
        <taxon>Flavobacteriia</taxon>
        <taxon>Flavobacteriales</taxon>
        <taxon>Weeksellaceae</taxon>
        <taxon>Chryseobacterium group</taxon>
        <taxon>Kaistella</taxon>
    </lineage>
</organism>
<dbReference type="EMBL" id="JSYL01000004">
    <property type="protein sequence ID" value="KIA89055.1"/>
    <property type="molecule type" value="Genomic_DNA"/>
</dbReference>
<feature type="transmembrane region" description="Helical" evidence="1">
    <location>
        <begin position="107"/>
        <end position="126"/>
    </location>
</feature>
<feature type="transmembrane region" description="Helical" evidence="1">
    <location>
        <begin position="21"/>
        <end position="40"/>
    </location>
</feature>
<keyword evidence="3" id="KW-1185">Reference proteome</keyword>
<sequence>MKFDQLRRSKLNNWTIVHLRYLVGLAFFPSGMTKLIGHRFTSISTDNPIGYFFEALYQSGFYWNFLGVAQITAGILLMTQRFALLGTLIFFAIITNIWIITLSLSFTGTWVITSLMMIAVIIILIWDHHKLIPLVSNKKDLVIKHFPPVDKIWIIAGISYTICFTFLSLFNPMMEETSGLLTAILLGLIFLTFMVSNYIYFKNRKKIL</sequence>
<dbReference type="STRING" id="266749.SAMN05421876_104111"/>
<name>A0A0C1D5N6_9FLAO</name>